<accession>A0A3P7P0H1</accession>
<evidence type="ECO:0000313" key="1">
    <source>
        <dbReference type="EMBL" id="VDN11366.1"/>
    </source>
</evidence>
<evidence type="ECO:0000313" key="2">
    <source>
        <dbReference type="Proteomes" id="UP000281553"/>
    </source>
</evidence>
<organism evidence="1 2">
    <name type="scientific">Dibothriocephalus latus</name>
    <name type="common">Fish tapeworm</name>
    <name type="synonym">Diphyllobothrium latum</name>
    <dbReference type="NCBI Taxonomy" id="60516"/>
    <lineage>
        <taxon>Eukaryota</taxon>
        <taxon>Metazoa</taxon>
        <taxon>Spiralia</taxon>
        <taxon>Lophotrochozoa</taxon>
        <taxon>Platyhelminthes</taxon>
        <taxon>Cestoda</taxon>
        <taxon>Eucestoda</taxon>
        <taxon>Diphyllobothriidea</taxon>
        <taxon>Diphyllobothriidae</taxon>
        <taxon>Dibothriocephalus</taxon>
    </lineage>
</organism>
<dbReference type="EMBL" id="UYRU01051291">
    <property type="protein sequence ID" value="VDN11366.1"/>
    <property type="molecule type" value="Genomic_DNA"/>
</dbReference>
<proteinExistence type="predicted"/>
<protein>
    <submittedName>
        <fullName evidence="1">Uncharacterized protein</fullName>
    </submittedName>
</protein>
<gene>
    <name evidence="1" type="ORF">DILT_LOCUS7197</name>
</gene>
<dbReference type="OrthoDB" id="306254at2759"/>
<keyword evidence="2" id="KW-1185">Reference proteome</keyword>
<dbReference type="AlphaFoldDB" id="A0A3P7P0H1"/>
<name>A0A3P7P0H1_DIBLA</name>
<reference evidence="1 2" key="1">
    <citation type="submission" date="2018-11" db="EMBL/GenBank/DDBJ databases">
        <authorList>
            <consortium name="Pathogen Informatics"/>
        </authorList>
    </citation>
    <scope>NUCLEOTIDE SEQUENCE [LARGE SCALE GENOMIC DNA]</scope>
</reference>
<dbReference type="Proteomes" id="UP000281553">
    <property type="component" value="Unassembled WGS sequence"/>
</dbReference>
<sequence length="361" mass="40066">MVLMDISLSSSSDTSFARSGLHYSLRSPANFNWPCLWFHSSSPEAVRGLIANTPDRIHSLVTSALQHFWSFRSTSDGGFEAALRNAQPPELFFAEYSDEEDVALATTGKPVTFVNRMLVFEYLRELLLRIYDGEDVEKHSSVKPEITSSQFRLWKGMSRPTSLERLSSLVTPHLQSDLALNLQQSSPLAPSTASSAAAAAASQFQRMPKLTQWTLNRKNWLDQLLELEMRTDEATWINYAAYEEEIKQSLVTQVLDELLESAVCTVFETAKDLVGASSRNGTISAAELSDLCLLISHRHSLSPPAPAFVPVFPPPGATTISHLILIHAFQVFVIFRFALQGEQDSKPPPPYSSRCVSCSLV</sequence>